<evidence type="ECO:0000256" key="3">
    <source>
        <dbReference type="ARBA" id="ARBA00022768"/>
    </source>
</evidence>
<reference evidence="7 8" key="1">
    <citation type="journal article" date="2016" name="Environ. Microbiol.">
        <title>Genomic resolution of a cold subsurface aquifer community provides metabolic insights for novel microbes adapted to high CO concentrations.</title>
        <authorList>
            <person name="Probst A.J."/>
            <person name="Castelle C.J."/>
            <person name="Singh A."/>
            <person name="Brown C.T."/>
            <person name="Anantharaman K."/>
            <person name="Sharon I."/>
            <person name="Hug L.A."/>
            <person name="Burstein D."/>
            <person name="Emerson J.B."/>
            <person name="Thomas B.C."/>
            <person name="Banfield J.F."/>
        </authorList>
    </citation>
    <scope>NUCLEOTIDE SEQUENCE [LARGE SCALE GENOMIC DNA]</scope>
    <source>
        <strain evidence="7">CG1_02_47_685</strain>
    </source>
</reference>
<protein>
    <recommendedName>
        <fullName evidence="2 5">Elongation factor Ts</fullName>
        <shortName evidence="5">EF-Ts</shortName>
    </recommendedName>
</protein>
<keyword evidence="3 5" id="KW-0251">Elongation factor</keyword>
<dbReference type="GO" id="GO:0005737">
    <property type="term" value="C:cytoplasm"/>
    <property type="evidence" value="ECO:0007669"/>
    <property type="project" value="UniProtKB-SubCell"/>
</dbReference>
<dbReference type="FunFam" id="1.10.8.10:FF:000001">
    <property type="entry name" value="Elongation factor Ts"/>
    <property type="match status" value="1"/>
</dbReference>
<dbReference type="Gene3D" id="3.30.479.20">
    <property type="entry name" value="Elongation factor Ts, dimerisation domain"/>
    <property type="match status" value="1"/>
</dbReference>
<dbReference type="PANTHER" id="PTHR11741">
    <property type="entry name" value="ELONGATION FACTOR TS"/>
    <property type="match status" value="1"/>
</dbReference>
<comment type="similarity">
    <text evidence="1 5">Belongs to the EF-Ts family.</text>
</comment>
<name>A0A1J4V749_9BACT</name>
<dbReference type="EMBL" id="MNVO01000055">
    <property type="protein sequence ID" value="OIO31856.1"/>
    <property type="molecule type" value="Genomic_DNA"/>
</dbReference>
<comment type="caution">
    <text evidence="7">The sequence shown here is derived from an EMBL/GenBank/DDBJ whole genome shotgun (WGS) entry which is preliminary data.</text>
</comment>
<feature type="domain" description="Translation elongation factor EFTs/EF1B dimerisation" evidence="6">
    <location>
        <begin position="41"/>
        <end position="195"/>
    </location>
</feature>
<evidence type="ECO:0000313" key="8">
    <source>
        <dbReference type="Proteomes" id="UP000183206"/>
    </source>
</evidence>
<dbReference type="Gene3D" id="1.10.286.20">
    <property type="match status" value="1"/>
</dbReference>
<dbReference type="Gene3D" id="1.10.8.10">
    <property type="entry name" value="DNA helicase RuvA subunit, C-terminal domain"/>
    <property type="match status" value="1"/>
</dbReference>
<sequence>MGITTEQIKSLRDQTGISIMQCKKALEEAGGDVKKAIMILKKRGSEIASKKADRSLGAGVIASYVHTNANVGAMVELSCETDFVARNEEFKKLAYDIAMQVTANNPEFVSVDRVSNEEKKKIEELCLADVEKSGKPKAIQEKMLAGKIQAYLTERTLLEQPFVKDPEITIKDIITAAVQKFGEKTEVTRFVRFSVAGK</sequence>
<dbReference type="SUPFAM" id="SSF54713">
    <property type="entry name" value="Elongation factor Ts (EF-Ts), dimerisation domain"/>
    <property type="match status" value="1"/>
</dbReference>
<dbReference type="GO" id="GO:0003746">
    <property type="term" value="F:translation elongation factor activity"/>
    <property type="evidence" value="ECO:0007669"/>
    <property type="project" value="UniProtKB-UniRule"/>
</dbReference>
<comment type="subcellular location">
    <subcellularLocation>
        <location evidence="5">Cytoplasm</location>
    </subcellularLocation>
</comment>
<gene>
    <name evidence="5 7" type="primary">tsf</name>
    <name evidence="7" type="ORF">AUJ44_03735</name>
</gene>
<dbReference type="SUPFAM" id="SSF46934">
    <property type="entry name" value="UBA-like"/>
    <property type="match status" value="1"/>
</dbReference>
<evidence type="ECO:0000259" key="6">
    <source>
        <dbReference type="Pfam" id="PF00889"/>
    </source>
</evidence>
<evidence type="ECO:0000256" key="1">
    <source>
        <dbReference type="ARBA" id="ARBA00005532"/>
    </source>
</evidence>
<dbReference type="PROSITE" id="PS01127">
    <property type="entry name" value="EF_TS_2"/>
    <property type="match status" value="1"/>
</dbReference>
<dbReference type="InterPro" id="IPR014039">
    <property type="entry name" value="Transl_elong_EFTs/EF1B_dimer"/>
</dbReference>
<dbReference type="Proteomes" id="UP000183206">
    <property type="component" value="Unassembled WGS sequence"/>
</dbReference>
<dbReference type="AlphaFoldDB" id="A0A1J4V749"/>
<feature type="region of interest" description="Involved in Mg(2+) ion dislocation from EF-Tu" evidence="5">
    <location>
        <begin position="81"/>
        <end position="84"/>
    </location>
</feature>
<dbReference type="HAMAP" id="MF_00050">
    <property type="entry name" value="EF_Ts"/>
    <property type="match status" value="1"/>
</dbReference>
<dbReference type="InterPro" id="IPR001816">
    <property type="entry name" value="Transl_elong_EFTs/EF1B"/>
</dbReference>
<dbReference type="InterPro" id="IPR018101">
    <property type="entry name" value="Transl_elong_Ts_CS"/>
</dbReference>
<dbReference type="PANTHER" id="PTHR11741:SF0">
    <property type="entry name" value="ELONGATION FACTOR TS, MITOCHONDRIAL"/>
    <property type="match status" value="1"/>
</dbReference>
<comment type="function">
    <text evidence="5">Associates with the EF-Tu.GDP complex and induces the exchange of GDP to GTP. It remains bound to the aminoacyl-tRNA.EF-Tu.GTP complex up to the GTP hydrolysis stage on the ribosome.</text>
</comment>
<keyword evidence="5" id="KW-0963">Cytoplasm</keyword>
<dbReference type="InterPro" id="IPR009060">
    <property type="entry name" value="UBA-like_sf"/>
</dbReference>
<keyword evidence="4 5" id="KW-0648">Protein biosynthesis</keyword>
<evidence type="ECO:0000313" key="7">
    <source>
        <dbReference type="EMBL" id="OIO31856.1"/>
    </source>
</evidence>
<evidence type="ECO:0000256" key="5">
    <source>
        <dbReference type="HAMAP-Rule" id="MF_00050"/>
    </source>
</evidence>
<evidence type="ECO:0000256" key="4">
    <source>
        <dbReference type="ARBA" id="ARBA00022917"/>
    </source>
</evidence>
<organism evidence="7 8">
    <name type="scientific">Candidatus Nomurabacteria bacterium CG1_02_47_685</name>
    <dbReference type="NCBI Taxonomy" id="1805282"/>
    <lineage>
        <taxon>Bacteria</taxon>
        <taxon>Candidatus Nomuraibacteriota</taxon>
    </lineage>
</organism>
<dbReference type="CDD" id="cd14275">
    <property type="entry name" value="UBA_EF-Ts"/>
    <property type="match status" value="1"/>
</dbReference>
<proteinExistence type="inferred from homology"/>
<accession>A0A1J4V749</accession>
<dbReference type="Pfam" id="PF00889">
    <property type="entry name" value="EF_TS"/>
    <property type="match status" value="1"/>
</dbReference>
<evidence type="ECO:0000256" key="2">
    <source>
        <dbReference type="ARBA" id="ARBA00016956"/>
    </source>
</evidence>
<dbReference type="InterPro" id="IPR036402">
    <property type="entry name" value="EF-Ts_dimer_sf"/>
</dbReference>
<dbReference type="STRING" id="1805282.AUJ44_03735"/>